<dbReference type="EMBL" id="GBXM01103044">
    <property type="protein sequence ID" value="JAH05533.1"/>
    <property type="molecule type" value="Transcribed_RNA"/>
</dbReference>
<accession>A0A0E9PNW0</accession>
<reference evidence="1" key="2">
    <citation type="journal article" date="2015" name="Fish Shellfish Immunol.">
        <title>Early steps in the European eel (Anguilla anguilla)-Vibrio vulnificus interaction in the gills: Role of the RtxA13 toxin.</title>
        <authorList>
            <person name="Callol A."/>
            <person name="Pajuelo D."/>
            <person name="Ebbesson L."/>
            <person name="Teles M."/>
            <person name="MacKenzie S."/>
            <person name="Amaro C."/>
        </authorList>
    </citation>
    <scope>NUCLEOTIDE SEQUENCE</scope>
</reference>
<evidence type="ECO:0000313" key="1">
    <source>
        <dbReference type="EMBL" id="JAH05533.1"/>
    </source>
</evidence>
<dbReference type="AlphaFoldDB" id="A0A0E9PNW0"/>
<sequence length="26" mass="3141">MPCIQTLKWHLTPVLFYVTSIYDSFH</sequence>
<name>A0A0E9PNW0_ANGAN</name>
<organism evidence="1">
    <name type="scientific">Anguilla anguilla</name>
    <name type="common">European freshwater eel</name>
    <name type="synonym">Muraena anguilla</name>
    <dbReference type="NCBI Taxonomy" id="7936"/>
    <lineage>
        <taxon>Eukaryota</taxon>
        <taxon>Metazoa</taxon>
        <taxon>Chordata</taxon>
        <taxon>Craniata</taxon>
        <taxon>Vertebrata</taxon>
        <taxon>Euteleostomi</taxon>
        <taxon>Actinopterygii</taxon>
        <taxon>Neopterygii</taxon>
        <taxon>Teleostei</taxon>
        <taxon>Anguilliformes</taxon>
        <taxon>Anguillidae</taxon>
        <taxon>Anguilla</taxon>
    </lineage>
</organism>
<proteinExistence type="predicted"/>
<protein>
    <submittedName>
        <fullName evidence="1">Uncharacterized protein</fullName>
    </submittedName>
</protein>
<reference evidence="1" key="1">
    <citation type="submission" date="2014-11" db="EMBL/GenBank/DDBJ databases">
        <authorList>
            <person name="Amaro Gonzalez C."/>
        </authorList>
    </citation>
    <scope>NUCLEOTIDE SEQUENCE</scope>
</reference>